<dbReference type="Proteomes" id="UP000464787">
    <property type="component" value="Chromosome"/>
</dbReference>
<keyword evidence="3" id="KW-1185">Reference proteome</keyword>
<dbReference type="AlphaFoldDB" id="A0A857J1P3"/>
<evidence type="ECO:0000313" key="3">
    <source>
        <dbReference type="Proteomes" id="UP000464787"/>
    </source>
</evidence>
<dbReference type="InterPro" id="IPR050706">
    <property type="entry name" value="Cyclic-di-GMP_PDE-like"/>
</dbReference>
<dbReference type="InterPro" id="IPR003018">
    <property type="entry name" value="GAF"/>
</dbReference>
<dbReference type="SMART" id="SM00052">
    <property type="entry name" value="EAL"/>
    <property type="match status" value="1"/>
</dbReference>
<dbReference type="EMBL" id="CP047650">
    <property type="protein sequence ID" value="QHI96878.1"/>
    <property type="molecule type" value="Genomic_DNA"/>
</dbReference>
<dbReference type="SMART" id="SM00065">
    <property type="entry name" value="GAF"/>
    <property type="match status" value="1"/>
</dbReference>
<dbReference type="Pfam" id="PF01590">
    <property type="entry name" value="GAF"/>
    <property type="match status" value="1"/>
</dbReference>
<feature type="domain" description="EAL" evidence="1">
    <location>
        <begin position="169"/>
        <end position="411"/>
    </location>
</feature>
<reference evidence="2 3" key="1">
    <citation type="submission" date="2020-01" db="EMBL/GenBank/DDBJ databases">
        <title>Genome sequencing of strain KACC 21265.</title>
        <authorList>
            <person name="Heo J."/>
            <person name="Kim S.-J."/>
            <person name="Kim J.-S."/>
            <person name="Hong S.-B."/>
            <person name="Kwon S.-W."/>
        </authorList>
    </citation>
    <scope>NUCLEOTIDE SEQUENCE [LARGE SCALE GENOMIC DNA]</scope>
    <source>
        <strain evidence="2 3">KACC 21265</strain>
    </source>
</reference>
<evidence type="ECO:0000259" key="1">
    <source>
        <dbReference type="PROSITE" id="PS50883"/>
    </source>
</evidence>
<dbReference type="InterPro" id="IPR035919">
    <property type="entry name" value="EAL_sf"/>
</dbReference>
<protein>
    <submittedName>
        <fullName evidence="2">EAL domain-containing protein</fullName>
    </submittedName>
</protein>
<dbReference type="SUPFAM" id="SSF141868">
    <property type="entry name" value="EAL domain-like"/>
    <property type="match status" value="1"/>
</dbReference>
<accession>A0A857J1P3</accession>
<gene>
    <name evidence="2" type="ORF">GT347_02060</name>
</gene>
<name>A0A857J1P3_9BURK</name>
<dbReference type="InterPro" id="IPR001633">
    <property type="entry name" value="EAL_dom"/>
</dbReference>
<dbReference type="PANTHER" id="PTHR33121">
    <property type="entry name" value="CYCLIC DI-GMP PHOSPHODIESTERASE PDEF"/>
    <property type="match status" value="1"/>
</dbReference>
<dbReference type="Gene3D" id="3.30.450.40">
    <property type="match status" value="1"/>
</dbReference>
<dbReference type="SUPFAM" id="SSF55781">
    <property type="entry name" value="GAF domain-like"/>
    <property type="match status" value="1"/>
</dbReference>
<dbReference type="Pfam" id="PF00563">
    <property type="entry name" value="EAL"/>
    <property type="match status" value="1"/>
</dbReference>
<evidence type="ECO:0000313" key="2">
    <source>
        <dbReference type="EMBL" id="QHI96878.1"/>
    </source>
</evidence>
<sequence length="425" mass="46651">MSVPNAQNLSDAITSIFDEETGSASIDKALRAMRKHLAMDVAFVSQFGGTDRVMRHVDDDGRDLLQKGMSLPLDVGYCRHVVEGRLPGLIPDTAAVPLAMEIPETLSLPIGAHLSVPIWLSDGSLYGTLCCFSHERNDTLTQRDLQFMNVFADLLGDKLESDMHAERQKSEMRSRIERVFTHDELSVVYQPIYSLDDGTVSGMECLSRFRGGFHATPDKWFADAAEVGMGPRLEAHAIRRALAQMDAVPPEVYLAVNASPGLFTSGELARAVEGVDPNRVVLEVTEHASVDDYRRLWNSLATWRNRGMRIAIDDAGAGYSSMRHILDLQPEYIKLDMSLVRNIDSDARRRALAAALIAFAREIGSAVTAEGVETEAELQTLRQLGVDKVQGFHMSRPVPVLQAALLAEQARERAVLASAVVGGRA</sequence>
<proteinExistence type="predicted"/>
<dbReference type="KEGG" id="xyk:GT347_02060"/>
<dbReference type="CDD" id="cd01948">
    <property type="entry name" value="EAL"/>
    <property type="match status" value="1"/>
</dbReference>
<dbReference type="InterPro" id="IPR029016">
    <property type="entry name" value="GAF-like_dom_sf"/>
</dbReference>
<dbReference type="GO" id="GO:0071111">
    <property type="term" value="F:cyclic-guanylate-specific phosphodiesterase activity"/>
    <property type="evidence" value="ECO:0007669"/>
    <property type="project" value="InterPro"/>
</dbReference>
<organism evidence="2 3">
    <name type="scientific">Xylophilus rhododendri</name>
    <dbReference type="NCBI Taxonomy" id="2697032"/>
    <lineage>
        <taxon>Bacteria</taxon>
        <taxon>Pseudomonadati</taxon>
        <taxon>Pseudomonadota</taxon>
        <taxon>Betaproteobacteria</taxon>
        <taxon>Burkholderiales</taxon>
        <taxon>Xylophilus</taxon>
    </lineage>
</organism>
<dbReference type="RefSeq" id="WP_160550396.1">
    <property type="nucleotide sequence ID" value="NZ_CP047650.1"/>
</dbReference>
<dbReference type="PANTHER" id="PTHR33121:SF76">
    <property type="entry name" value="SIGNALING PROTEIN"/>
    <property type="match status" value="1"/>
</dbReference>
<dbReference type="Gene3D" id="3.20.20.450">
    <property type="entry name" value="EAL domain"/>
    <property type="match status" value="1"/>
</dbReference>
<dbReference type="PROSITE" id="PS50883">
    <property type="entry name" value="EAL"/>
    <property type="match status" value="1"/>
</dbReference>